<reference evidence="2 3" key="1">
    <citation type="submission" date="2018-08" db="EMBL/GenBank/DDBJ databases">
        <title>Genome of Clostridium chromiireducens C1, DSM12136.</title>
        <authorList>
            <person name="Xing M."/>
            <person name="Wei Y."/>
            <person name="Ang E.L."/>
            <person name="Zhao H."/>
            <person name="Zhang Y."/>
        </authorList>
    </citation>
    <scope>NUCLEOTIDE SEQUENCE [LARGE SCALE GENOMIC DNA]</scope>
    <source>
        <strain evidence="2 3">C1</strain>
    </source>
</reference>
<evidence type="ECO:0000313" key="3">
    <source>
        <dbReference type="Proteomes" id="UP000265930"/>
    </source>
</evidence>
<dbReference type="Proteomes" id="UP000265930">
    <property type="component" value="Unassembled WGS sequence"/>
</dbReference>
<evidence type="ECO:0000313" key="2">
    <source>
        <dbReference type="EMBL" id="RII34329.1"/>
    </source>
</evidence>
<sequence>MTPKQEKEWAKGILDRVNEFGYATCLQAYAEFKGELSGLAEGKKYINKPFARKVTSLFESMIWYDDYSKGDITKEEFFKKLEEKAKAEVDKKYDAMMKRLENKFNPKPKRRKKKSGRTNKCGIK</sequence>
<name>A0A399IPU4_9CLOT</name>
<dbReference type="EMBL" id="QXDJ01000003">
    <property type="protein sequence ID" value="RII34329.1"/>
    <property type="molecule type" value="Genomic_DNA"/>
</dbReference>
<accession>A0A399IPU4</accession>
<proteinExistence type="predicted"/>
<dbReference type="AlphaFoldDB" id="A0A399IPU4"/>
<gene>
    <name evidence="2" type="ORF">D2A34_14385</name>
</gene>
<protein>
    <submittedName>
        <fullName evidence="2">Uncharacterized protein</fullName>
    </submittedName>
</protein>
<evidence type="ECO:0000256" key="1">
    <source>
        <dbReference type="SAM" id="MobiDB-lite"/>
    </source>
</evidence>
<dbReference type="RefSeq" id="WP_119367096.1">
    <property type="nucleotide sequence ID" value="NZ_QXDJ01000003.1"/>
</dbReference>
<feature type="compositionally biased region" description="Basic residues" evidence="1">
    <location>
        <begin position="106"/>
        <end position="124"/>
    </location>
</feature>
<comment type="caution">
    <text evidence="2">The sequence shown here is derived from an EMBL/GenBank/DDBJ whole genome shotgun (WGS) entry which is preliminary data.</text>
</comment>
<organism evidence="2 3">
    <name type="scientific">Clostridium chromiireducens</name>
    <dbReference type="NCBI Taxonomy" id="225345"/>
    <lineage>
        <taxon>Bacteria</taxon>
        <taxon>Bacillati</taxon>
        <taxon>Bacillota</taxon>
        <taxon>Clostridia</taxon>
        <taxon>Eubacteriales</taxon>
        <taxon>Clostridiaceae</taxon>
        <taxon>Clostridium</taxon>
    </lineage>
</organism>
<feature type="region of interest" description="Disordered" evidence="1">
    <location>
        <begin position="102"/>
        <end position="124"/>
    </location>
</feature>